<dbReference type="GeneID" id="81469834"/>
<dbReference type="AlphaFoldDB" id="A0A7G9TE18"/>
<dbReference type="Proteomes" id="UP000515838">
    <property type="component" value="Chromosome"/>
</dbReference>
<dbReference type="SUPFAM" id="SSF48452">
    <property type="entry name" value="TPR-like"/>
    <property type="match status" value="1"/>
</dbReference>
<evidence type="ECO:0000313" key="2">
    <source>
        <dbReference type="Proteomes" id="UP000515838"/>
    </source>
</evidence>
<name>A0A7G9TE18_PSEMX</name>
<accession>A0A7G9TE18</accession>
<dbReference type="EMBL" id="CP060731">
    <property type="protein sequence ID" value="QNN78343.1"/>
    <property type="molecule type" value="Genomic_DNA"/>
</dbReference>
<evidence type="ECO:0000313" key="1">
    <source>
        <dbReference type="EMBL" id="QNN78343.1"/>
    </source>
</evidence>
<dbReference type="Gene3D" id="1.25.40.10">
    <property type="entry name" value="Tetratricopeptide repeat domain"/>
    <property type="match status" value="1"/>
</dbReference>
<reference evidence="1 2" key="1">
    <citation type="submission" date="2020-08" db="EMBL/GenBank/DDBJ databases">
        <title>Streptomycin Non-resistant strain, P. mexicana.</title>
        <authorList>
            <person name="Ganesh-Kumar S."/>
            <person name="Zhe T."/>
            <person name="Yu Z."/>
            <person name="Min Y."/>
        </authorList>
    </citation>
    <scope>NUCLEOTIDE SEQUENCE [LARGE SCALE GENOMIC DNA]</scope>
    <source>
        <strain evidence="1 2">GTZY2</strain>
    </source>
</reference>
<sequence>MNDLWNGLPSNKVEVPNAYMVLEYAVAILLQLARLDEARSWAERGLAFHEKRHDLGEAEFLLAKVSYEQGNLEEARQLLSTALEKSGGRILHGEDSKYRALIRQSVGG</sequence>
<gene>
    <name evidence="1" type="ORF">IAE60_02580</name>
</gene>
<organism evidence="1 2">
    <name type="scientific">Pseudoxanthomonas mexicana</name>
    <dbReference type="NCBI Taxonomy" id="128785"/>
    <lineage>
        <taxon>Bacteria</taxon>
        <taxon>Pseudomonadati</taxon>
        <taxon>Pseudomonadota</taxon>
        <taxon>Gammaproteobacteria</taxon>
        <taxon>Lysobacterales</taxon>
        <taxon>Lysobacteraceae</taxon>
        <taxon>Pseudoxanthomonas</taxon>
    </lineage>
</organism>
<dbReference type="InterPro" id="IPR011990">
    <property type="entry name" value="TPR-like_helical_dom_sf"/>
</dbReference>
<proteinExistence type="predicted"/>
<evidence type="ECO:0008006" key="3">
    <source>
        <dbReference type="Google" id="ProtNLM"/>
    </source>
</evidence>
<dbReference type="RefSeq" id="WP_187573745.1">
    <property type="nucleotide sequence ID" value="NZ_CP060731.1"/>
</dbReference>
<protein>
    <recommendedName>
        <fullName evidence="3">Tetratricopeptide repeat protein</fullName>
    </recommendedName>
</protein>